<feature type="transmembrane region" description="Helical" evidence="1">
    <location>
        <begin position="150"/>
        <end position="168"/>
    </location>
</feature>
<accession>A0ABT6VT53</accession>
<comment type="caution">
    <text evidence="2">The sequence shown here is derived from an EMBL/GenBank/DDBJ whole genome shotgun (WGS) entry which is preliminary data.</text>
</comment>
<evidence type="ECO:0000256" key="1">
    <source>
        <dbReference type="SAM" id="Phobius"/>
    </source>
</evidence>
<organism evidence="2 3">
    <name type="scientific">Streptantibioticus silvisoli</name>
    <dbReference type="NCBI Taxonomy" id="2705255"/>
    <lineage>
        <taxon>Bacteria</taxon>
        <taxon>Bacillati</taxon>
        <taxon>Actinomycetota</taxon>
        <taxon>Actinomycetes</taxon>
        <taxon>Kitasatosporales</taxon>
        <taxon>Streptomycetaceae</taxon>
        <taxon>Streptantibioticus</taxon>
    </lineage>
</organism>
<gene>
    <name evidence="2" type="ORF">POF43_002820</name>
</gene>
<dbReference type="EMBL" id="JAAGKO020000002">
    <property type="protein sequence ID" value="MDI5961664.1"/>
    <property type="molecule type" value="Genomic_DNA"/>
</dbReference>
<evidence type="ECO:0000313" key="3">
    <source>
        <dbReference type="Proteomes" id="UP001156398"/>
    </source>
</evidence>
<name>A0ABT6VT53_9ACTN</name>
<keyword evidence="1" id="KW-0472">Membrane</keyword>
<protein>
    <submittedName>
        <fullName evidence="2">Uncharacterized protein</fullName>
    </submittedName>
</protein>
<keyword evidence="1" id="KW-1133">Transmembrane helix</keyword>
<dbReference type="RefSeq" id="WP_271322861.1">
    <property type="nucleotide sequence ID" value="NZ_JAAGKO020000002.1"/>
</dbReference>
<feature type="transmembrane region" description="Helical" evidence="1">
    <location>
        <begin position="286"/>
        <end position="307"/>
    </location>
</feature>
<keyword evidence="3" id="KW-1185">Reference proteome</keyword>
<feature type="transmembrane region" description="Helical" evidence="1">
    <location>
        <begin position="122"/>
        <end position="144"/>
    </location>
</feature>
<proteinExistence type="predicted"/>
<sequence length="318" mass="33143">MPAERAVLLERGAGLSPRELRELAATEEGERRVRALLTAPAPGPLDVVPLDASAMDQLLDALGEDNRAALAARHLDLDVLRRMCAIPEGLAFVRALVAPPALVAYPEVLPDRPQPPATGRRVATAWLLVVAGALAGVALCMGISALIGGAAFLVGIIYLIFGLTILFLKVPETRGQSPAAGLVALAFSVLMVVASFSVSDWYLAVRGVPEHVTVVPPAHYRERGGDVPVCQVRYADGLVRRVATNDAGCAQHDVGSRTTVMTDPAGWFAPHLGTAADLNLAETGSVAGAAGALLVIAPLSVVVMAAADRRRRGTRGDA</sequence>
<dbReference type="Proteomes" id="UP001156398">
    <property type="component" value="Unassembled WGS sequence"/>
</dbReference>
<evidence type="ECO:0000313" key="2">
    <source>
        <dbReference type="EMBL" id="MDI5961664.1"/>
    </source>
</evidence>
<feature type="transmembrane region" description="Helical" evidence="1">
    <location>
        <begin position="180"/>
        <end position="198"/>
    </location>
</feature>
<keyword evidence="1" id="KW-0812">Transmembrane</keyword>
<reference evidence="2 3" key="1">
    <citation type="submission" date="2023-05" db="EMBL/GenBank/DDBJ databases">
        <title>Streptantibioticus silvisoli sp. nov., acidotolerant actinomycetes 1 from pine litter.</title>
        <authorList>
            <person name="Swiecimska M."/>
            <person name="Golinska P."/>
            <person name="Sangal V."/>
            <person name="Wachnowicz B."/>
            <person name="Goodfellow M."/>
        </authorList>
    </citation>
    <scope>NUCLEOTIDE SEQUENCE [LARGE SCALE GENOMIC DNA]</scope>
    <source>
        <strain evidence="2 3">SL54</strain>
    </source>
</reference>